<dbReference type="SUPFAM" id="SSF55729">
    <property type="entry name" value="Acyl-CoA N-acyltransferases (Nat)"/>
    <property type="match status" value="1"/>
</dbReference>
<keyword evidence="2" id="KW-0012">Acyltransferase</keyword>
<dbReference type="Gene3D" id="3.40.630.30">
    <property type="match status" value="1"/>
</dbReference>
<organism evidence="4 5">
    <name type="scientific">Lysinibacillus fusiformis</name>
    <dbReference type="NCBI Taxonomy" id="28031"/>
    <lineage>
        <taxon>Bacteria</taxon>
        <taxon>Bacillati</taxon>
        <taxon>Bacillota</taxon>
        <taxon>Bacilli</taxon>
        <taxon>Bacillales</taxon>
        <taxon>Bacillaceae</taxon>
        <taxon>Lysinibacillus</taxon>
    </lineage>
</organism>
<dbReference type="InterPro" id="IPR000182">
    <property type="entry name" value="GNAT_dom"/>
</dbReference>
<dbReference type="InterPro" id="IPR016181">
    <property type="entry name" value="Acyl_CoA_acyltransferase"/>
</dbReference>
<dbReference type="RefSeq" id="WP_101966321.1">
    <property type="nucleotide sequence ID" value="NZ_PDFK01000001.1"/>
</dbReference>
<protein>
    <submittedName>
        <fullName evidence="4">GNAT family N-acetyltransferase</fullName>
    </submittedName>
</protein>
<dbReference type="PANTHER" id="PTHR43420">
    <property type="entry name" value="ACETYLTRANSFERASE"/>
    <property type="match status" value="1"/>
</dbReference>
<accession>A0A2I0V3D8</accession>
<dbReference type="GO" id="GO:0016747">
    <property type="term" value="F:acyltransferase activity, transferring groups other than amino-acyl groups"/>
    <property type="evidence" value="ECO:0007669"/>
    <property type="project" value="InterPro"/>
</dbReference>
<evidence type="ECO:0000256" key="1">
    <source>
        <dbReference type="ARBA" id="ARBA00022679"/>
    </source>
</evidence>
<dbReference type="InterPro" id="IPR050680">
    <property type="entry name" value="YpeA/RimI_acetyltransf"/>
</dbReference>
<dbReference type="EMBL" id="PDFK01000001">
    <property type="protein sequence ID" value="PKU52825.1"/>
    <property type="molecule type" value="Genomic_DNA"/>
</dbReference>
<sequence length="281" mass="31786">MKVKTVEQCTLEEVLKAWNKGFEGYFVDIHMTAEMFLHRLVGEGLSPKHSIVIFDQDEPIAIVMNGFRIINGKKTAWNGGTGISPAYRGKGISRLLMEETLAIYKREHVEIATLEAIKENQVAIALYEKYGYEVASSLLFLSGEYGANVEPTAATHVATIRPEQLAYLSFYQEDVPWQCGWQSVKQGEAKVFYNDNNEALGYMLYKTVWNDSGEMERILLYQLVILAESHIDLIPQFLASVTTHKVQITTVNFLASNPATSYLLKNGLKVTTEQVQMTRRF</sequence>
<gene>
    <name evidence="4" type="ORF">CRI88_00410</name>
</gene>
<comment type="caution">
    <text evidence="4">The sequence shown here is derived from an EMBL/GenBank/DDBJ whole genome shotgun (WGS) entry which is preliminary data.</text>
</comment>
<evidence type="ECO:0000313" key="5">
    <source>
        <dbReference type="Proteomes" id="UP000234956"/>
    </source>
</evidence>
<name>A0A2I0V3D8_9BACI</name>
<dbReference type="PROSITE" id="PS51186">
    <property type="entry name" value="GNAT"/>
    <property type="match status" value="1"/>
</dbReference>
<evidence type="ECO:0000313" key="4">
    <source>
        <dbReference type="EMBL" id="PKU52825.1"/>
    </source>
</evidence>
<dbReference type="Pfam" id="PF00583">
    <property type="entry name" value="Acetyltransf_1"/>
    <property type="match status" value="1"/>
</dbReference>
<feature type="domain" description="N-acetyltransferase" evidence="3">
    <location>
        <begin position="1"/>
        <end position="150"/>
    </location>
</feature>
<reference evidence="4 5" key="1">
    <citation type="submission" date="2017-10" db="EMBL/GenBank/DDBJ databases">
        <title>Draft genome of Lysinibacillus fusiformis strain Juneja, a laboratory-derived pathogen of Drosophila melanogaster.</title>
        <authorList>
            <person name="Smith B.R."/>
            <person name="Unckless R.L."/>
        </authorList>
    </citation>
    <scope>NUCLEOTIDE SEQUENCE [LARGE SCALE GENOMIC DNA]</scope>
    <source>
        <strain evidence="4 5">Juneja</strain>
    </source>
</reference>
<evidence type="ECO:0000256" key="2">
    <source>
        <dbReference type="ARBA" id="ARBA00023315"/>
    </source>
</evidence>
<evidence type="ECO:0000259" key="3">
    <source>
        <dbReference type="PROSITE" id="PS51186"/>
    </source>
</evidence>
<dbReference type="Proteomes" id="UP000234956">
    <property type="component" value="Unassembled WGS sequence"/>
</dbReference>
<keyword evidence="1 4" id="KW-0808">Transferase</keyword>
<dbReference type="AlphaFoldDB" id="A0A2I0V3D8"/>
<proteinExistence type="predicted"/>
<dbReference type="CDD" id="cd04301">
    <property type="entry name" value="NAT_SF"/>
    <property type="match status" value="1"/>
</dbReference>